<dbReference type="PANTHER" id="PTHR35446:SF2">
    <property type="entry name" value="CARBOXYMUCONOLACTONE DECARBOXYLASE-LIKE DOMAIN-CONTAINING PROTEIN"/>
    <property type="match status" value="1"/>
</dbReference>
<reference evidence="4" key="1">
    <citation type="journal article" date="2020" name="MBio">
        <title>Horizontal gene transfer to a defensive symbiont with a reduced genome amongst a multipartite beetle microbiome.</title>
        <authorList>
            <person name="Waterworth S.C."/>
            <person name="Florez L.V."/>
            <person name="Rees E.R."/>
            <person name="Hertweck C."/>
            <person name="Kaltenpoth M."/>
            <person name="Kwan J.C."/>
        </authorList>
    </citation>
    <scope>NUCLEOTIDE SEQUENCE [LARGE SCALE GENOMIC DNA]</scope>
</reference>
<feature type="region of interest" description="Disordered" evidence="1">
    <location>
        <begin position="1"/>
        <end position="23"/>
    </location>
</feature>
<sequence length="205" mass="22027">MTEATTTSAEPSARQARPPQAISRLRVPPEAELPSGLREVFDGIRRKSGYVPNFVTALSANPATIGRLLTFYGDLSNPAGSLLTDVERELVSTVSSRATGCSYCVFFHRPLLAQALGDDVLADRIARNHEDVALAPREQAIADLAQKLALSPHDVSTANFAHLASLGLSEAAILEVLEIAAFHAYANRLTIALNVLPDPQLFERA</sequence>
<dbReference type="SUPFAM" id="SSF69118">
    <property type="entry name" value="AhpD-like"/>
    <property type="match status" value="1"/>
</dbReference>
<dbReference type="GO" id="GO:0051920">
    <property type="term" value="F:peroxiredoxin activity"/>
    <property type="evidence" value="ECO:0007669"/>
    <property type="project" value="InterPro"/>
</dbReference>
<dbReference type="EMBL" id="WNDQ01000003">
    <property type="protein sequence ID" value="KAF1023666.1"/>
    <property type="molecule type" value="Genomic_DNA"/>
</dbReference>
<comment type="caution">
    <text evidence="3">The sequence shown here is derived from an EMBL/GenBank/DDBJ whole genome shotgun (WGS) entry which is preliminary data.</text>
</comment>
<dbReference type="PANTHER" id="PTHR35446">
    <property type="entry name" value="SI:CH211-175M2.5"/>
    <property type="match status" value="1"/>
</dbReference>
<protein>
    <recommendedName>
        <fullName evidence="2">Carboxymuconolactone decarboxylase-like domain-containing protein</fullName>
    </recommendedName>
</protein>
<dbReference type="Gene3D" id="1.20.1290.10">
    <property type="entry name" value="AhpD-like"/>
    <property type="match status" value="1"/>
</dbReference>
<feature type="compositionally biased region" description="Low complexity" evidence="1">
    <location>
        <begin position="1"/>
        <end position="13"/>
    </location>
</feature>
<accession>A0A7V8JRQ3</accession>
<name>A0A7V8JRQ3_9BURK</name>
<gene>
    <name evidence="3" type="ORF">GAK30_00329</name>
</gene>
<evidence type="ECO:0000313" key="3">
    <source>
        <dbReference type="EMBL" id="KAF1023666.1"/>
    </source>
</evidence>
<dbReference type="InterPro" id="IPR003779">
    <property type="entry name" value="CMD-like"/>
</dbReference>
<dbReference type="Gene3D" id="1.20.5.810">
    <property type="entry name" value="AhpD-like"/>
    <property type="match status" value="1"/>
</dbReference>
<evidence type="ECO:0000259" key="2">
    <source>
        <dbReference type="Pfam" id="PF02627"/>
    </source>
</evidence>
<dbReference type="InterPro" id="IPR010195">
    <property type="entry name" value="Uncharacterised_peroxidase-rel"/>
</dbReference>
<dbReference type="InterPro" id="IPR029032">
    <property type="entry name" value="AhpD-like"/>
</dbReference>
<dbReference type="NCBIfam" id="TIGR01926">
    <property type="entry name" value="peroxid_rel"/>
    <property type="match status" value="1"/>
</dbReference>
<proteinExistence type="predicted"/>
<feature type="domain" description="Carboxymuconolactone decarboxylase-like" evidence="2">
    <location>
        <begin position="80"/>
        <end position="146"/>
    </location>
</feature>
<evidence type="ECO:0000256" key="1">
    <source>
        <dbReference type="SAM" id="MobiDB-lite"/>
    </source>
</evidence>
<evidence type="ECO:0000313" key="4">
    <source>
        <dbReference type="Proteomes" id="UP000461670"/>
    </source>
</evidence>
<organism evidence="3 4">
    <name type="scientific">Paracidovorax wautersii</name>
    <dbReference type="NCBI Taxonomy" id="1177982"/>
    <lineage>
        <taxon>Bacteria</taxon>
        <taxon>Pseudomonadati</taxon>
        <taxon>Pseudomonadota</taxon>
        <taxon>Betaproteobacteria</taxon>
        <taxon>Burkholderiales</taxon>
        <taxon>Comamonadaceae</taxon>
        <taxon>Paracidovorax</taxon>
    </lineage>
</organism>
<dbReference type="Proteomes" id="UP000461670">
    <property type="component" value="Unassembled WGS sequence"/>
</dbReference>
<dbReference type="Pfam" id="PF02627">
    <property type="entry name" value="CMD"/>
    <property type="match status" value="1"/>
</dbReference>
<dbReference type="AlphaFoldDB" id="A0A7V8JRQ3"/>